<dbReference type="Proteomes" id="UP000799441">
    <property type="component" value="Unassembled WGS sequence"/>
</dbReference>
<evidence type="ECO:0000313" key="4">
    <source>
        <dbReference type="Proteomes" id="UP000799441"/>
    </source>
</evidence>
<evidence type="ECO:0000259" key="2">
    <source>
        <dbReference type="PROSITE" id="PS50146"/>
    </source>
</evidence>
<protein>
    <submittedName>
        <fullName evidence="3">Sphingosine kinase</fullName>
    </submittedName>
</protein>
<name>A0A9P4QB23_9PEZI</name>
<dbReference type="GO" id="GO:0046512">
    <property type="term" value="P:sphingosine biosynthetic process"/>
    <property type="evidence" value="ECO:0007669"/>
    <property type="project" value="TreeGrafter"/>
</dbReference>
<gene>
    <name evidence="3" type="ORF">K431DRAFT_283838</name>
</gene>
<dbReference type="Gene3D" id="3.40.50.10330">
    <property type="entry name" value="Probable inorganic polyphosphate/atp-NAD kinase, domain 1"/>
    <property type="match status" value="1"/>
</dbReference>
<dbReference type="PANTHER" id="PTHR12358:SF31">
    <property type="entry name" value="ACYLGLYCEROL KINASE, MITOCHONDRIAL"/>
    <property type="match status" value="1"/>
</dbReference>
<organism evidence="3 4">
    <name type="scientific">Polychaeton citri CBS 116435</name>
    <dbReference type="NCBI Taxonomy" id="1314669"/>
    <lineage>
        <taxon>Eukaryota</taxon>
        <taxon>Fungi</taxon>
        <taxon>Dikarya</taxon>
        <taxon>Ascomycota</taxon>
        <taxon>Pezizomycotina</taxon>
        <taxon>Dothideomycetes</taxon>
        <taxon>Dothideomycetidae</taxon>
        <taxon>Capnodiales</taxon>
        <taxon>Capnodiaceae</taxon>
        <taxon>Polychaeton</taxon>
    </lineage>
</organism>
<dbReference type="AlphaFoldDB" id="A0A9P4QB23"/>
<feature type="compositionally biased region" description="Polar residues" evidence="1">
    <location>
        <begin position="1"/>
        <end position="15"/>
    </location>
</feature>
<dbReference type="PROSITE" id="PS50146">
    <property type="entry name" value="DAGK"/>
    <property type="match status" value="1"/>
</dbReference>
<dbReference type="Pfam" id="PF24321">
    <property type="entry name" value="DUF7493"/>
    <property type="match status" value="1"/>
</dbReference>
<dbReference type="PANTHER" id="PTHR12358">
    <property type="entry name" value="SPHINGOSINE KINASE"/>
    <property type="match status" value="1"/>
</dbReference>
<dbReference type="GO" id="GO:0001727">
    <property type="term" value="F:lipid kinase activity"/>
    <property type="evidence" value="ECO:0007669"/>
    <property type="project" value="TreeGrafter"/>
</dbReference>
<dbReference type="Pfam" id="PF00781">
    <property type="entry name" value="DAGK_cat"/>
    <property type="match status" value="1"/>
</dbReference>
<evidence type="ECO:0000256" key="1">
    <source>
        <dbReference type="SAM" id="MobiDB-lite"/>
    </source>
</evidence>
<dbReference type="SMART" id="SM00046">
    <property type="entry name" value="DAGKc"/>
    <property type="match status" value="1"/>
</dbReference>
<feature type="region of interest" description="Disordered" evidence="1">
    <location>
        <begin position="1"/>
        <end position="24"/>
    </location>
</feature>
<feature type="domain" description="DAGKc" evidence="2">
    <location>
        <begin position="143"/>
        <end position="282"/>
    </location>
</feature>
<dbReference type="InterPro" id="IPR050187">
    <property type="entry name" value="Lipid_Phosphate_FormReg"/>
</dbReference>
<dbReference type="EMBL" id="MU003781">
    <property type="protein sequence ID" value="KAF2722695.1"/>
    <property type="molecule type" value="Genomic_DNA"/>
</dbReference>
<dbReference type="InterPro" id="IPR055916">
    <property type="entry name" value="DUF7493"/>
</dbReference>
<comment type="caution">
    <text evidence="3">The sequence shown here is derived from an EMBL/GenBank/DDBJ whole genome shotgun (WGS) entry which is preliminary data.</text>
</comment>
<dbReference type="GO" id="GO:0016020">
    <property type="term" value="C:membrane"/>
    <property type="evidence" value="ECO:0007669"/>
    <property type="project" value="TreeGrafter"/>
</dbReference>
<accession>A0A9P4QB23</accession>
<dbReference type="GO" id="GO:0005737">
    <property type="term" value="C:cytoplasm"/>
    <property type="evidence" value="ECO:0007669"/>
    <property type="project" value="TreeGrafter"/>
</dbReference>
<dbReference type="InterPro" id="IPR016064">
    <property type="entry name" value="NAD/diacylglycerol_kinase_sf"/>
</dbReference>
<feature type="region of interest" description="Disordered" evidence="1">
    <location>
        <begin position="345"/>
        <end position="367"/>
    </location>
</feature>
<keyword evidence="3" id="KW-0418">Kinase</keyword>
<dbReference type="OrthoDB" id="3853857at2759"/>
<dbReference type="Gene3D" id="2.60.200.40">
    <property type="match status" value="1"/>
</dbReference>
<dbReference type="GO" id="GO:0016773">
    <property type="term" value="F:phosphotransferase activity, alcohol group as acceptor"/>
    <property type="evidence" value="ECO:0007669"/>
    <property type="project" value="UniProtKB-ARBA"/>
</dbReference>
<dbReference type="InterPro" id="IPR001206">
    <property type="entry name" value="Diacylglycerol_kinase_cat_dom"/>
</dbReference>
<sequence>MSANSSPINADTSNPFDDHADVEGVEHNDHNAGATLYVDRNVTLTIGSDCLVLLDEGLRERREVSDCCGILRKRRKNTHAVPYYNVLWAKVQDSEITISYAHVAGNACRVRRIHYVILDKTIDTFAQRWVQRLLDRAYPQGCTRRKRIKVLINPFGGQGRAQKIWTRDLEPVLAAANCDVDAEKTGYRGHAGEIAEKLDVEAFDVVGCASGDGIPHEVFNGLARRADAKRALREVAVCQFPCGSGNGMSLNCCGTDSPSLAALAIVKGINTPLDLTAITQGDKTYYSFLSQSVGIIAETDLGTESLRWMGSFRFTWGLLVRLLGKTVYPAELSVAVETSDKSAIREAHRKAREQSSAAHARGYEEAEQSLPPLKYGTVRDPMPEDFKSEDQSTLGNFWVGNMCWMSPDVCFFSAALPADGKMDMVTIDGNTPRLESLAMMTAVEKGTIMDFDCVNYRKVSGYRINPLPASEASKKEWRKKIVERLGGAGNEKVDGYISIDGERVPYEAYQAEIVPGLATVLCKHAGVFEFDGPK</sequence>
<reference evidence="3" key="1">
    <citation type="journal article" date="2020" name="Stud. Mycol.">
        <title>101 Dothideomycetes genomes: a test case for predicting lifestyles and emergence of pathogens.</title>
        <authorList>
            <person name="Haridas S."/>
            <person name="Albert R."/>
            <person name="Binder M."/>
            <person name="Bloem J."/>
            <person name="Labutti K."/>
            <person name="Salamov A."/>
            <person name="Andreopoulos B."/>
            <person name="Baker S."/>
            <person name="Barry K."/>
            <person name="Bills G."/>
            <person name="Bluhm B."/>
            <person name="Cannon C."/>
            <person name="Castanera R."/>
            <person name="Culley D."/>
            <person name="Daum C."/>
            <person name="Ezra D."/>
            <person name="Gonzalez J."/>
            <person name="Henrissat B."/>
            <person name="Kuo A."/>
            <person name="Liang C."/>
            <person name="Lipzen A."/>
            <person name="Lutzoni F."/>
            <person name="Magnuson J."/>
            <person name="Mondo S."/>
            <person name="Nolan M."/>
            <person name="Ohm R."/>
            <person name="Pangilinan J."/>
            <person name="Park H.-J."/>
            <person name="Ramirez L."/>
            <person name="Alfaro M."/>
            <person name="Sun H."/>
            <person name="Tritt A."/>
            <person name="Yoshinaga Y."/>
            <person name="Zwiers L.-H."/>
            <person name="Turgeon B."/>
            <person name="Goodwin S."/>
            <person name="Spatafora J."/>
            <person name="Crous P."/>
            <person name="Grigoriev I."/>
        </authorList>
    </citation>
    <scope>NUCLEOTIDE SEQUENCE</scope>
    <source>
        <strain evidence="3">CBS 116435</strain>
    </source>
</reference>
<proteinExistence type="predicted"/>
<keyword evidence="3" id="KW-0808">Transferase</keyword>
<dbReference type="InterPro" id="IPR017438">
    <property type="entry name" value="ATP-NAD_kinase_N"/>
</dbReference>
<dbReference type="SUPFAM" id="SSF111331">
    <property type="entry name" value="NAD kinase/diacylglycerol kinase-like"/>
    <property type="match status" value="1"/>
</dbReference>
<evidence type="ECO:0000313" key="3">
    <source>
        <dbReference type="EMBL" id="KAF2722695.1"/>
    </source>
</evidence>
<keyword evidence="4" id="KW-1185">Reference proteome</keyword>